<reference evidence="1 2" key="1">
    <citation type="submission" date="2019-02" db="EMBL/GenBank/DDBJ databases">
        <title>Deep-cultivation of Planctomycetes and their phenomic and genomic characterization uncovers novel biology.</title>
        <authorList>
            <person name="Wiegand S."/>
            <person name="Jogler M."/>
            <person name="Boedeker C."/>
            <person name="Pinto D."/>
            <person name="Vollmers J."/>
            <person name="Rivas-Marin E."/>
            <person name="Kohn T."/>
            <person name="Peeters S.H."/>
            <person name="Heuer A."/>
            <person name="Rast P."/>
            <person name="Oberbeckmann S."/>
            <person name="Bunk B."/>
            <person name="Jeske O."/>
            <person name="Meyerdierks A."/>
            <person name="Storesund J.E."/>
            <person name="Kallscheuer N."/>
            <person name="Luecker S."/>
            <person name="Lage O.M."/>
            <person name="Pohl T."/>
            <person name="Merkel B.J."/>
            <person name="Hornburger P."/>
            <person name="Mueller R.-W."/>
            <person name="Bruemmer F."/>
            <person name="Labrenz M."/>
            <person name="Spormann A.M."/>
            <person name="Op den Camp H."/>
            <person name="Overmann J."/>
            <person name="Amann R."/>
            <person name="Jetten M.S.M."/>
            <person name="Mascher T."/>
            <person name="Medema M.H."/>
            <person name="Devos D.P."/>
            <person name="Kaster A.-K."/>
            <person name="Ovreas L."/>
            <person name="Rohde M."/>
            <person name="Galperin M.Y."/>
            <person name="Jogler C."/>
        </authorList>
    </citation>
    <scope>NUCLEOTIDE SEQUENCE [LARGE SCALE GENOMIC DNA]</scope>
    <source>
        <strain evidence="1 2">K22_7</strain>
    </source>
</reference>
<protein>
    <submittedName>
        <fullName evidence="1">Uncharacterized protein</fullName>
    </submittedName>
</protein>
<dbReference type="Proteomes" id="UP000318538">
    <property type="component" value="Chromosome"/>
</dbReference>
<dbReference type="EMBL" id="CP036525">
    <property type="protein sequence ID" value="QDT03706.1"/>
    <property type="molecule type" value="Genomic_DNA"/>
</dbReference>
<gene>
    <name evidence="1" type="ORF">K227x_20900</name>
</gene>
<organism evidence="1 2">
    <name type="scientific">Rubripirellula lacrimiformis</name>
    <dbReference type="NCBI Taxonomy" id="1930273"/>
    <lineage>
        <taxon>Bacteria</taxon>
        <taxon>Pseudomonadati</taxon>
        <taxon>Planctomycetota</taxon>
        <taxon>Planctomycetia</taxon>
        <taxon>Pirellulales</taxon>
        <taxon>Pirellulaceae</taxon>
        <taxon>Rubripirellula</taxon>
    </lineage>
</organism>
<dbReference type="KEGG" id="rlc:K227x_20900"/>
<dbReference type="RefSeq" id="WP_145169330.1">
    <property type="nucleotide sequence ID" value="NZ_CP036525.1"/>
</dbReference>
<evidence type="ECO:0000313" key="2">
    <source>
        <dbReference type="Proteomes" id="UP000318538"/>
    </source>
</evidence>
<accession>A0A517N987</accession>
<evidence type="ECO:0000313" key="1">
    <source>
        <dbReference type="EMBL" id="QDT03706.1"/>
    </source>
</evidence>
<dbReference type="AlphaFoldDB" id="A0A517N987"/>
<name>A0A517N987_9BACT</name>
<keyword evidence="2" id="KW-1185">Reference proteome</keyword>
<sequence>MLLGWIDDDWTDRSDLGNTVIDALAKCDMPADRCRHFPHVVAAQSVQVVVKAFDQEWMA</sequence>
<proteinExistence type="predicted"/>